<keyword evidence="2" id="KW-1185">Reference proteome</keyword>
<gene>
    <name evidence="1" type="ORF">E6C55_07765</name>
</gene>
<dbReference type="EMBL" id="SSOB01000008">
    <property type="protein sequence ID" value="THF81620.1"/>
    <property type="molecule type" value="Genomic_DNA"/>
</dbReference>
<accession>A0A4S4C3G0</accession>
<organism evidence="1 2">
    <name type="scientific">Cohnella fermenti</name>
    <dbReference type="NCBI Taxonomy" id="2565925"/>
    <lineage>
        <taxon>Bacteria</taxon>
        <taxon>Bacillati</taxon>
        <taxon>Bacillota</taxon>
        <taxon>Bacilli</taxon>
        <taxon>Bacillales</taxon>
        <taxon>Paenibacillaceae</taxon>
        <taxon>Cohnella</taxon>
    </lineage>
</organism>
<reference evidence="1 2" key="1">
    <citation type="submission" date="2019-04" db="EMBL/GenBank/DDBJ databases">
        <title>Cohnella sp. nov. isolated from preserved vegetables.</title>
        <authorList>
            <person name="Lin S.-Y."/>
            <person name="Hung M.-H."/>
            <person name="Young C.-C."/>
        </authorList>
    </citation>
    <scope>NUCLEOTIDE SEQUENCE [LARGE SCALE GENOMIC DNA]</scope>
    <source>
        <strain evidence="1 2">CC-MHH1044</strain>
    </source>
</reference>
<sequence length="126" mass="13106">MAERTLFAYFNTPDQAKEAVERMKELRLIDYAIERIDGFAGTGVQSLDTVGGTIAGEFPGLGQLTLGGDFDGPDAGVLAAANVSASGMSSGGPENVVTGRDIMLVAVLEEEDHDEAERIAQGCGAL</sequence>
<evidence type="ECO:0000313" key="2">
    <source>
        <dbReference type="Proteomes" id="UP000310636"/>
    </source>
</evidence>
<dbReference type="Proteomes" id="UP000310636">
    <property type="component" value="Unassembled WGS sequence"/>
</dbReference>
<dbReference type="OrthoDB" id="2375806at2"/>
<dbReference type="RefSeq" id="WP_136369216.1">
    <property type="nucleotide sequence ID" value="NZ_SSOB01000008.1"/>
</dbReference>
<dbReference type="AlphaFoldDB" id="A0A4S4C3G0"/>
<evidence type="ECO:0000313" key="1">
    <source>
        <dbReference type="EMBL" id="THF81620.1"/>
    </source>
</evidence>
<protein>
    <submittedName>
        <fullName evidence="1">Uncharacterized protein</fullName>
    </submittedName>
</protein>
<comment type="caution">
    <text evidence="1">The sequence shown here is derived from an EMBL/GenBank/DDBJ whole genome shotgun (WGS) entry which is preliminary data.</text>
</comment>
<name>A0A4S4C3G0_9BACL</name>
<proteinExistence type="predicted"/>